<dbReference type="Gene3D" id="2.40.70.10">
    <property type="entry name" value="Acid Proteases"/>
    <property type="match status" value="1"/>
</dbReference>
<keyword evidence="4" id="KW-0378">Hydrolase</keyword>
<dbReference type="AlphaFoldDB" id="A0A8R2LX30"/>
<dbReference type="InterPro" id="IPR021109">
    <property type="entry name" value="Peptidase_aspartic_dom_sf"/>
</dbReference>
<dbReference type="Proteomes" id="UP000005204">
    <property type="component" value="Unassembled WGS sequence"/>
</dbReference>
<evidence type="ECO:0000256" key="1">
    <source>
        <dbReference type="ARBA" id="ARBA00009136"/>
    </source>
</evidence>
<dbReference type="GO" id="GO:0004190">
    <property type="term" value="F:aspartic-type endopeptidase activity"/>
    <property type="evidence" value="ECO:0007669"/>
    <property type="project" value="UniProtKB-KW"/>
</dbReference>
<dbReference type="PANTHER" id="PTHR12917">
    <property type="entry name" value="ASPARTYL PROTEASE DDI-RELATED"/>
    <property type="match status" value="1"/>
</dbReference>
<dbReference type="RefSeq" id="XP_037868784.1">
    <property type="nucleotide sequence ID" value="XM_038012856.1"/>
</dbReference>
<dbReference type="EnsemblMetazoa" id="XM_038012856.1">
    <property type="protein sequence ID" value="XP_037868784.1"/>
    <property type="gene ID" value="LOC119628879"/>
</dbReference>
<proteinExistence type="inferred from homology"/>
<evidence type="ECO:0000256" key="3">
    <source>
        <dbReference type="ARBA" id="ARBA00022750"/>
    </source>
</evidence>
<dbReference type="PANTHER" id="PTHR12917:SF1">
    <property type="entry name" value="AT13091P"/>
    <property type="match status" value="1"/>
</dbReference>
<keyword evidence="6" id="KW-1185">Reference proteome</keyword>
<organism evidence="5 6">
    <name type="scientific">Bombyx mori</name>
    <name type="common">Silk moth</name>
    <dbReference type="NCBI Taxonomy" id="7091"/>
    <lineage>
        <taxon>Eukaryota</taxon>
        <taxon>Metazoa</taxon>
        <taxon>Ecdysozoa</taxon>
        <taxon>Arthropoda</taxon>
        <taxon>Hexapoda</taxon>
        <taxon>Insecta</taxon>
        <taxon>Pterygota</taxon>
        <taxon>Neoptera</taxon>
        <taxon>Endopterygota</taxon>
        <taxon>Lepidoptera</taxon>
        <taxon>Glossata</taxon>
        <taxon>Ditrysia</taxon>
        <taxon>Bombycoidea</taxon>
        <taxon>Bombycidae</taxon>
        <taxon>Bombycinae</taxon>
        <taxon>Bombyx</taxon>
    </lineage>
</organism>
<reference evidence="5" key="2">
    <citation type="submission" date="2022-06" db="UniProtKB">
        <authorList>
            <consortium name="EnsemblMetazoa"/>
        </authorList>
    </citation>
    <scope>IDENTIFICATION</scope>
    <source>
        <strain evidence="5">p50T (Dazao)</strain>
    </source>
</reference>
<evidence type="ECO:0000313" key="6">
    <source>
        <dbReference type="Proteomes" id="UP000005204"/>
    </source>
</evidence>
<evidence type="ECO:0000313" key="5">
    <source>
        <dbReference type="EnsemblMetazoa" id="XP_037868784.1"/>
    </source>
</evidence>
<comment type="similarity">
    <text evidence="1">Belongs to the DDI1 family.</text>
</comment>
<dbReference type="GO" id="GO:0006508">
    <property type="term" value="P:proteolysis"/>
    <property type="evidence" value="ECO:0007669"/>
    <property type="project" value="UniProtKB-KW"/>
</dbReference>
<evidence type="ECO:0000256" key="2">
    <source>
        <dbReference type="ARBA" id="ARBA00022670"/>
    </source>
</evidence>
<keyword evidence="3" id="KW-0064">Aspartyl protease</keyword>
<dbReference type="KEGG" id="bmor:119628879"/>
<sequence length="215" mass="23525">MALTLGFREQALTILEALDKDATKGGKYRLAAAGKRINARITGCWLAIEDGNSLAIKNEVNGTSCKLTLDTGASRTVTSFRIASRCFVDHTYNQVGTNLVTTTGQHISVRGEKKVELKLGSEVYQHNAIVADIVDDCIVGLDFMKTHSCEIDVRQGVLKCSPEEISMEGASFGKVYCLKRSILTPRSETVVPVSLPQKSNSKPRCVLTERLDEEM</sequence>
<reference evidence="6" key="1">
    <citation type="journal article" date="2008" name="Insect Biochem. Mol. Biol.">
        <title>The genome of a lepidopteran model insect, the silkworm Bombyx mori.</title>
        <authorList>
            <consortium name="International Silkworm Genome Consortium"/>
        </authorList>
    </citation>
    <scope>NUCLEOTIDE SEQUENCE [LARGE SCALE GENOMIC DNA]</scope>
    <source>
        <strain evidence="6">p50T</strain>
    </source>
</reference>
<accession>A0A8R2LX30</accession>
<dbReference type="GeneID" id="119628879"/>
<protein>
    <submittedName>
        <fullName evidence="5">Uncharacterized protein</fullName>
    </submittedName>
</protein>
<evidence type="ECO:0000256" key="4">
    <source>
        <dbReference type="ARBA" id="ARBA00022801"/>
    </source>
</evidence>
<dbReference type="Pfam" id="PF13975">
    <property type="entry name" value="gag-asp_proteas"/>
    <property type="match status" value="1"/>
</dbReference>
<name>A0A8R2LX30_BOMMO</name>
<keyword evidence="2" id="KW-0645">Protease</keyword>
<dbReference type="SUPFAM" id="SSF50630">
    <property type="entry name" value="Acid proteases"/>
    <property type="match status" value="1"/>
</dbReference>